<dbReference type="Proteomes" id="UP000504603">
    <property type="component" value="Unplaced"/>
</dbReference>
<keyword evidence="6" id="KW-0539">Nucleus</keyword>
<reference evidence="11" key="1">
    <citation type="submission" date="2025-08" db="UniProtKB">
        <authorList>
            <consortium name="RefSeq"/>
        </authorList>
    </citation>
    <scope>IDENTIFICATION</scope>
    <source>
        <strain evidence="11">OHB3-1</strain>
    </source>
</reference>
<dbReference type="KEGG" id="mcha:111025218"/>
<feature type="compositionally biased region" description="Polar residues" evidence="7">
    <location>
        <begin position="395"/>
        <end position="409"/>
    </location>
</feature>
<dbReference type="SUPFAM" id="SSF46689">
    <property type="entry name" value="Homeodomain-like"/>
    <property type="match status" value="1"/>
</dbReference>
<comment type="subcellular location">
    <subcellularLocation>
        <location evidence="1">Nucleus</location>
    </subcellularLocation>
</comment>
<dbReference type="PANTHER" id="PTHR31499:SF85">
    <property type="entry name" value="TRANSCRIPTION FACTOR MYB-RELATED FAMILY"/>
    <property type="match status" value="1"/>
</dbReference>
<dbReference type="PANTHER" id="PTHR31499">
    <property type="entry name" value="MYB FAMILY TRANSCRIPTION FACTOR PHL11"/>
    <property type="match status" value="1"/>
</dbReference>
<evidence type="ECO:0000259" key="9">
    <source>
        <dbReference type="Pfam" id="PF14379"/>
    </source>
</evidence>
<name>A0A6J1DY13_MOMCH</name>
<dbReference type="InterPro" id="IPR001005">
    <property type="entry name" value="SANT/Myb"/>
</dbReference>
<keyword evidence="5" id="KW-0804">Transcription</keyword>
<evidence type="ECO:0000256" key="2">
    <source>
        <dbReference type="ARBA" id="ARBA00006783"/>
    </source>
</evidence>
<evidence type="ECO:0000256" key="7">
    <source>
        <dbReference type="SAM" id="MobiDB-lite"/>
    </source>
</evidence>
<evidence type="ECO:0000256" key="6">
    <source>
        <dbReference type="ARBA" id="ARBA00023242"/>
    </source>
</evidence>
<feature type="domain" description="Myb-like" evidence="8">
    <location>
        <begin position="234"/>
        <end position="283"/>
    </location>
</feature>
<evidence type="ECO:0000256" key="4">
    <source>
        <dbReference type="ARBA" id="ARBA00023054"/>
    </source>
</evidence>
<proteinExistence type="inferred from homology"/>
<gene>
    <name evidence="11" type="primary">LOC111025218</name>
</gene>
<dbReference type="RefSeq" id="XP_022158752.1">
    <property type="nucleotide sequence ID" value="XM_022303060.1"/>
</dbReference>
<dbReference type="GO" id="GO:0003700">
    <property type="term" value="F:DNA-binding transcription factor activity"/>
    <property type="evidence" value="ECO:0007669"/>
    <property type="project" value="InterPro"/>
</dbReference>
<dbReference type="Gene3D" id="1.10.10.60">
    <property type="entry name" value="Homeodomain-like"/>
    <property type="match status" value="1"/>
</dbReference>
<feature type="region of interest" description="Disordered" evidence="7">
    <location>
        <begin position="380"/>
        <end position="409"/>
    </location>
</feature>
<comment type="similarity">
    <text evidence="2">Belongs to the MYB-CC family.</text>
</comment>
<dbReference type="Pfam" id="PF14379">
    <property type="entry name" value="Myb_CC_LHEQLE"/>
    <property type="match status" value="1"/>
</dbReference>
<protein>
    <submittedName>
        <fullName evidence="11">Protein PHOSPHATE STARVATION RESPONSE 3-like isoform X1</fullName>
    </submittedName>
</protein>
<sequence>MNDPRIDSEQEIRRNLGVIADCYSGFEYRKFRAQQPWSMGTCVHLPGAMGEEEESSEQQDFGSSKSSSTIINLFESPASAFFATEQCMGFPPVEFQPGSSSFDKTSSTIFQSSGRNFCLESAEHSDTDSEFGNTLQSVVKSQLCKRSFNGFPKSIFHDHKVFDNSFPSIAKHCQAPFHDQGGFYNPTSYSMAQPSFCSQQEMNSPSFSYLGASVGSGSSSSSSGNGFTTKTRIRWTQDLHEKFVDCVNRLGGAEKATPKAILKLMDSEGLTIFHVKSHLQKYRIAKYMPESAEMFCNAGKSDRRNGLDEVAQLDMKTGMQIREALQLQLDVQRRLHEQLEIQRKLQLQIEEQGKKLKMMFDQQQETNKCFFRTNGFNKPIPNSPLRNLDDPPISTAESIRNAQFPSNKS</sequence>
<dbReference type="GO" id="GO:0003677">
    <property type="term" value="F:DNA binding"/>
    <property type="evidence" value="ECO:0007669"/>
    <property type="project" value="InterPro"/>
</dbReference>
<evidence type="ECO:0000256" key="5">
    <source>
        <dbReference type="ARBA" id="ARBA00023163"/>
    </source>
</evidence>
<feature type="domain" description="MYB-CC type transcription factor LHEQLE-containing" evidence="9">
    <location>
        <begin position="319"/>
        <end position="366"/>
    </location>
</feature>
<dbReference type="GeneID" id="111025218"/>
<evidence type="ECO:0000256" key="3">
    <source>
        <dbReference type="ARBA" id="ARBA00023015"/>
    </source>
</evidence>
<evidence type="ECO:0000313" key="10">
    <source>
        <dbReference type="Proteomes" id="UP000504603"/>
    </source>
</evidence>
<dbReference type="FunFam" id="1.10.10.60:FF:000002">
    <property type="entry name" value="Myb family transcription factor"/>
    <property type="match status" value="1"/>
</dbReference>
<dbReference type="InterPro" id="IPR006447">
    <property type="entry name" value="Myb_dom_plants"/>
</dbReference>
<dbReference type="OrthoDB" id="551907at2759"/>
<keyword evidence="10" id="KW-1185">Reference proteome</keyword>
<dbReference type="NCBIfam" id="TIGR01557">
    <property type="entry name" value="myb_SHAQKYF"/>
    <property type="match status" value="1"/>
</dbReference>
<accession>A0A6J1DY13</accession>
<dbReference type="InterPro" id="IPR025756">
    <property type="entry name" value="Myb_CC_LHEQLE"/>
</dbReference>
<evidence type="ECO:0000313" key="11">
    <source>
        <dbReference type="RefSeq" id="XP_022158752.1"/>
    </source>
</evidence>
<evidence type="ECO:0000259" key="8">
    <source>
        <dbReference type="Pfam" id="PF00249"/>
    </source>
</evidence>
<dbReference type="Pfam" id="PF00249">
    <property type="entry name" value="Myb_DNA-binding"/>
    <property type="match status" value="1"/>
</dbReference>
<keyword evidence="4" id="KW-0175">Coiled coil</keyword>
<dbReference type="InterPro" id="IPR009057">
    <property type="entry name" value="Homeodomain-like_sf"/>
</dbReference>
<dbReference type="GO" id="GO:0005634">
    <property type="term" value="C:nucleus"/>
    <property type="evidence" value="ECO:0007669"/>
    <property type="project" value="UniProtKB-SubCell"/>
</dbReference>
<keyword evidence="3" id="KW-0805">Transcription regulation</keyword>
<evidence type="ECO:0000256" key="1">
    <source>
        <dbReference type="ARBA" id="ARBA00004123"/>
    </source>
</evidence>
<dbReference type="AlphaFoldDB" id="A0A6J1DY13"/>
<dbReference type="InterPro" id="IPR046955">
    <property type="entry name" value="PHR1-like"/>
</dbReference>
<organism evidence="10 11">
    <name type="scientific">Momordica charantia</name>
    <name type="common">Bitter gourd</name>
    <name type="synonym">Balsam pear</name>
    <dbReference type="NCBI Taxonomy" id="3673"/>
    <lineage>
        <taxon>Eukaryota</taxon>
        <taxon>Viridiplantae</taxon>
        <taxon>Streptophyta</taxon>
        <taxon>Embryophyta</taxon>
        <taxon>Tracheophyta</taxon>
        <taxon>Spermatophyta</taxon>
        <taxon>Magnoliopsida</taxon>
        <taxon>eudicotyledons</taxon>
        <taxon>Gunneridae</taxon>
        <taxon>Pentapetalae</taxon>
        <taxon>rosids</taxon>
        <taxon>fabids</taxon>
        <taxon>Cucurbitales</taxon>
        <taxon>Cucurbitaceae</taxon>
        <taxon>Momordiceae</taxon>
        <taxon>Momordica</taxon>
    </lineage>
</organism>